<evidence type="ECO:0000256" key="3">
    <source>
        <dbReference type="SAM" id="MobiDB-lite"/>
    </source>
</evidence>
<evidence type="ECO:0000313" key="5">
    <source>
        <dbReference type="EMBL" id="KUO14564.1"/>
    </source>
</evidence>
<dbReference type="Pfam" id="PF00553">
    <property type="entry name" value="CBM_2"/>
    <property type="match status" value="1"/>
</dbReference>
<feature type="domain" description="CBM2" evidence="4">
    <location>
        <begin position="1"/>
        <end position="105"/>
    </location>
</feature>
<keyword evidence="2" id="KW-0119">Carbohydrate metabolism</keyword>
<dbReference type="SMART" id="SM00637">
    <property type="entry name" value="CBD_II"/>
    <property type="match status" value="1"/>
</dbReference>
<dbReference type="STRING" id="909626.AQJ91_46190"/>
<keyword evidence="1" id="KW-0732">Signal</keyword>
<organism evidence="5 6">
    <name type="scientific">Streptomyces dysideae</name>
    <dbReference type="NCBI Taxonomy" id="909626"/>
    <lineage>
        <taxon>Bacteria</taxon>
        <taxon>Bacillati</taxon>
        <taxon>Actinomycetota</taxon>
        <taxon>Actinomycetes</taxon>
        <taxon>Kitasatosporales</taxon>
        <taxon>Streptomycetaceae</taxon>
        <taxon>Streptomyces</taxon>
    </lineage>
</organism>
<dbReference type="EMBL" id="LMXB01000141">
    <property type="protein sequence ID" value="KUO14564.1"/>
    <property type="molecule type" value="Genomic_DNA"/>
</dbReference>
<dbReference type="InterPro" id="IPR008965">
    <property type="entry name" value="CBM2/CBM3_carb-bd_dom_sf"/>
</dbReference>
<gene>
    <name evidence="5" type="ORF">AQJ91_46190</name>
</gene>
<keyword evidence="2" id="KW-0624">Polysaccharide degradation</keyword>
<dbReference type="SUPFAM" id="SSF49384">
    <property type="entry name" value="Carbohydrate-binding domain"/>
    <property type="match status" value="1"/>
</dbReference>
<keyword evidence="6" id="KW-1185">Reference proteome</keyword>
<evidence type="ECO:0000259" key="4">
    <source>
        <dbReference type="PROSITE" id="PS51173"/>
    </source>
</evidence>
<name>A0A101UPP5_9ACTN</name>
<reference evidence="5 6" key="1">
    <citation type="submission" date="2015-10" db="EMBL/GenBank/DDBJ databases">
        <title>Draft genome sequence of Streptomyces sp. RV15, isolated from a marine sponge.</title>
        <authorList>
            <person name="Ruckert C."/>
            <person name="Abdelmohsen U.R."/>
            <person name="Winkler A."/>
            <person name="Hentschel U."/>
            <person name="Kalinowski J."/>
            <person name="Kampfer P."/>
            <person name="Glaeser S."/>
        </authorList>
    </citation>
    <scope>NUCLEOTIDE SEQUENCE [LARGE SCALE GENOMIC DNA]</scope>
    <source>
        <strain evidence="5 6">RV15</strain>
    </source>
</reference>
<dbReference type="AlphaFoldDB" id="A0A101UPP5"/>
<dbReference type="InterPro" id="IPR012291">
    <property type="entry name" value="CBM2_carb-bd_dom_sf"/>
</dbReference>
<feature type="region of interest" description="Disordered" evidence="3">
    <location>
        <begin position="1"/>
        <end position="25"/>
    </location>
</feature>
<dbReference type="PROSITE" id="PS51173">
    <property type="entry name" value="CBM2"/>
    <property type="match status" value="1"/>
</dbReference>
<protein>
    <recommendedName>
        <fullName evidence="4">CBM2 domain-containing protein</fullName>
    </recommendedName>
</protein>
<dbReference type="Gene3D" id="2.60.40.290">
    <property type="match status" value="1"/>
</dbReference>
<accession>A0A101UPP5</accession>
<dbReference type="GO" id="GO:0004553">
    <property type="term" value="F:hydrolase activity, hydrolyzing O-glycosyl compounds"/>
    <property type="evidence" value="ECO:0007669"/>
    <property type="project" value="InterPro"/>
</dbReference>
<sequence length="110" mass="11315">MIRNRSLDRREHSAAGRTPRAPCPLGRSVHPGWALVFTLPGGQAVTSGWNADYSPASGRVTARNVSHNATIAPGGSVDIGFQAAHTGDTATPNSYTLNGTACAVTGSSVK</sequence>
<proteinExistence type="predicted"/>
<evidence type="ECO:0000256" key="1">
    <source>
        <dbReference type="ARBA" id="ARBA00022729"/>
    </source>
</evidence>
<dbReference type="GO" id="GO:0030247">
    <property type="term" value="F:polysaccharide binding"/>
    <property type="evidence" value="ECO:0007669"/>
    <property type="project" value="UniProtKB-UniRule"/>
</dbReference>
<dbReference type="Proteomes" id="UP000053260">
    <property type="component" value="Unassembled WGS sequence"/>
</dbReference>
<dbReference type="GO" id="GO:0000272">
    <property type="term" value="P:polysaccharide catabolic process"/>
    <property type="evidence" value="ECO:0007669"/>
    <property type="project" value="UniProtKB-KW"/>
</dbReference>
<evidence type="ECO:0000313" key="6">
    <source>
        <dbReference type="Proteomes" id="UP000053260"/>
    </source>
</evidence>
<evidence type="ECO:0000256" key="2">
    <source>
        <dbReference type="ARBA" id="ARBA00023326"/>
    </source>
</evidence>
<dbReference type="InterPro" id="IPR001919">
    <property type="entry name" value="CBD2"/>
</dbReference>
<feature type="compositionally biased region" description="Basic and acidic residues" evidence="3">
    <location>
        <begin position="1"/>
        <end position="14"/>
    </location>
</feature>
<comment type="caution">
    <text evidence="5">The sequence shown here is derived from an EMBL/GenBank/DDBJ whole genome shotgun (WGS) entry which is preliminary data.</text>
</comment>